<reference evidence="2" key="1">
    <citation type="submission" date="2018-05" db="EMBL/GenBank/DDBJ databases">
        <authorList>
            <person name="Lanie J.A."/>
            <person name="Ng W.-L."/>
            <person name="Kazmierczak K.M."/>
            <person name="Andrzejewski T.M."/>
            <person name="Davidsen T.M."/>
            <person name="Wayne K.J."/>
            <person name="Tettelin H."/>
            <person name="Glass J.I."/>
            <person name="Rusch D."/>
            <person name="Podicherti R."/>
            <person name="Tsui H.-C.T."/>
            <person name="Winkler M.E."/>
        </authorList>
    </citation>
    <scope>NUCLEOTIDE SEQUENCE</scope>
</reference>
<keyword evidence="1" id="KW-0676">Redox-active center</keyword>
<name>A0A381R0K8_9ZZZZ</name>
<dbReference type="SUPFAM" id="SSF52833">
    <property type="entry name" value="Thioredoxin-like"/>
    <property type="match status" value="1"/>
</dbReference>
<dbReference type="EMBL" id="UINC01001592">
    <property type="protein sequence ID" value="SUZ84358.1"/>
    <property type="molecule type" value="Genomic_DNA"/>
</dbReference>
<dbReference type="InterPro" id="IPR036249">
    <property type="entry name" value="Thioredoxin-like_sf"/>
</dbReference>
<evidence type="ECO:0000256" key="1">
    <source>
        <dbReference type="ARBA" id="ARBA00023284"/>
    </source>
</evidence>
<accession>A0A381R0K8</accession>
<sequence>MAAKLKDAYNADAFLIEGAGGIFDVVVDGDLVYSKHETGEFPDEDQLVERLR</sequence>
<dbReference type="Gene3D" id="3.40.30.10">
    <property type="entry name" value="Glutaredoxin"/>
    <property type="match status" value="1"/>
</dbReference>
<dbReference type="InterPro" id="IPR011893">
    <property type="entry name" value="Selenoprotein_Rdx-typ"/>
</dbReference>
<organism evidence="2">
    <name type="scientific">marine metagenome</name>
    <dbReference type="NCBI Taxonomy" id="408172"/>
    <lineage>
        <taxon>unclassified sequences</taxon>
        <taxon>metagenomes</taxon>
        <taxon>ecological metagenomes</taxon>
    </lineage>
</organism>
<protein>
    <recommendedName>
        <fullName evidence="3">SelT/SelW/SelH family protein</fullName>
    </recommendedName>
</protein>
<dbReference type="AlphaFoldDB" id="A0A381R0K8"/>
<gene>
    <name evidence="2" type="ORF">METZ01_LOCUS37212</name>
</gene>
<dbReference type="Pfam" id="PF10262">
    <property type="entry name" value="Rdx"/>
    <property type="match status" value="1"/>
</dbReference>
<proteinExistence type="predicted"/>
<evidence type="ECO:0000313" key="2">
    <source>
        <dbReference type="EMBL" id="SUZ84358.1"/>
    </source>
</evidence>
<evidence type="ECO:0008006" key="3">
    <source>
        <dbReference type="Google" id="ProtNLM"/>
    </source>
</evidence>